<sequence length="907" mass="100230">MATTLTPAKVVLLAVHLAAHADLNSLATLAASHDTILHQELLLRILLTHLPETTRPSSYVGFLQQLRHNDLSSGADNEIDSSPVDSLTDEQATKGVAKLHLLRLSYPGASSDVQNDPITLFLLARAYRVDEEAGLMSQLPALLLPFLDHSPAIRNWMLATLLPLLRRNFEYYPHHITPYTLSEFEKLPEGAAVEYLLSQTGTHDDQLDLIGRDFRGMLAPWLHGSARWAQKAEGDADSGSVATSTSTSCTGWEQALQWLLLQASQSWRVAVAVIEQWDGPHDVEPFVEAMPSHEQSRQRYLADSYVRATIASAYLIPEATLPALEGAYRIVDRVMRILDQDTVLPFQETISQLPDLTLPPDSANLGSRVASFMRNDLLEEANPLTAPNSVAARLLTALTVSAFFSTRLGVPLTVRQAGDLAFLRDEREQRSEVAKLIRVFSAHGANLDDNAWRNARREVIWLHNWGAGDDNQNNGEVRGIFGAVSKHYIEIEFLKSILANSRYPLARSLYEDGPEELLPPATVQEVVYNAALNAFDNASNPNRNRGGLKKCDEIIKSLPKIMSGAPHMTKRVESLLRATHALSDYRLVLKQGEPFNPVVLRVHSDPILIIQKVLEQNPRAYTRLQEFLETGINMVRAGLLTRSKSSSGALAAADQSHGIAIVEKRIVAMCIESALREDDFETAYSYVVSRLDSAGTDKSDEWSWSAALKAGQYLRTEKSLQPTHLGTASGNLDIRHLEQRIECLATALRVAPPSQLQEILKTFRRCEEQLDSAIQEEAAKEAAWDTAGDVEVFPGAFNTPEPLKAYPPRNLTASAAARQSDEAPMSLFDLSRATARAAQRNFTALSSLQVMGQEKPPSQEIDVDAQNQDQQRVRKRDQFRDAATETLVSGVGWLIGANVNRGRADAD</sequence>
<name>A0A084AKF2_STACB</name>
<dbReference type="InterPro" id="IPR013244">
    <property type="entry name" value="Sec39_domain"/>
</dbReference>
<organism evidence="8 9">
    <name type="scientific">Stachybotrys chartarum (strain CBS 109288 / IBT 7711)</name>
    <name type="common">Toxic black mold</name>
    <name type="synonym">Stilbospora chartarum</name>
    <dbReference type="NCBI Taxonomy" id="1280523"/>
    <lineage>
        <taxon>Eukaryota</taxon>
        <taxon>Fungi</taxon>
        <taxon>Dikarya</taxon>
        <taxon>Ascomycota</taxon>
        <taxon>Pezizomycotina</taxon>
        <taxon>Sordariomycetes</taxon>
        <taxon>Hypocreomycetidae</taxon>
        <taxon>Hypocreales</taxon>
        <taxon>Stachybotryaceae</taxon>
        <taxon>Stachybotrys</taxon>
    </lineage>
</organism>
<keyword evidence="9" id="KW-1185">Reference proteome</keyword>
<dbReference type="GO" id="GO:0015031">
    <property type="term" value="P:protein transport"/>
    <property type="evidence" value="ECO:0007669"/>
    <property type="project" value="UniProtKB-KW"/>
</dbReference>
<feature type="signal peptide" evidence="6">
    <location>
        <begin position="1"/>
        <end position="21"/>
    </location>
</feature>
<protein>
    <recommendedName>
        <fullName evidence="7">Sec39 domain-containing protein</fullName>
    </recommendedName>
</protein>
<evidence type="ECO:0000313" key="9">
    <source>
        <dbReference type="Proteomes" id="UP000028045"/>
    </source>
</evidence>
<comment type="subcellular location">
    <subcellularLocation>
        <location evidence="1">Endoplasmic reticulum</location>
    </subcellularLocation>
</comment>
<evidence type="ECO:0000256" key="1">
    <source>
        <dbReference type="ARBA" id="ARBA00004240"/>
    </source>
</evidence>
<evidence type="ECO:0000259" key="7">
    <source>
        <dbReference type="Pfam" id="PF08314"/>
    </source>
</evidence>
<keyword evidence="2" id="KW-0813">Transport</keyword>
<dbReference type="PANTHER" id="PTHR40787:SF3">
    <property type="entry name" value="PROTEIN TRANSPORT PROTEIN SEC39"/>
    <property type="match status" value="1"/>
</dbReference>
<keyword evidence="3" id="KW-0256">Endoplasmic reticulum</keyword>
<keyword evidence="6" id="KW-0732">Signal</keyword>
<evidence type="ECO:0000256" key="2">
    <source>
        <dbReference type="ARBA" id="ARBA00022448"/>
    </source>
</evidence>
<proteinExistence type="predicted"/>
<feature type="domain" description="Sec39" evidence="7">
    <location>
        <begin position="11"/>
        <end position="784"/>
    </location>
</feature>
<dbReference type="HOGENOM" id="CLU_006056_0_0_1"/>
<evidence type="ECO:0000256" key="4">
    <source>
        <dbReference type="ARBA" id="ARBA00022927"/>
    </source>
</evidence>
<feature type="chain" id="PRO_5001770775" description="Sec39 domain-containing protein" evidence="6">
    <location>
        <begin position="22"/>
        <end position="907"/>
    </location>
</feature>
<keyword evidence="4" id="KW-0653">Protein transport</keyword>
<accession>A0A084AKF2</accession>
<reference evidence="8 9" key="1">
    <citation type="journal article" date="2014" name="BMC Genomics">
        <title>Comparative genome sequencing reveals chemotype-specific gene clusters in the toxigenic black mold Stachybotrys.</title>
        <authorList>
            <person name="Semeiks J."/>
            <person name="Borek D."/>
            <person name="Otwinowski Z."/>
            <person name="Grishin N.V."/>
        </authorList>
    </citation>
    <scope>NUCLEOTIDE SEQUENCE [LARGE SCALE GENOMIC DNA]</scope>
    <source>
        <strain evidence="9">CBS 109288 / IBT 7711</strain>
    </source>
</reference>
<gene>
    <name evidence="8" type="ORF">S7711_08720</name>
</gene>
<evidence type="ECO:0000256" key="5">
    <source>
        <dbReference type="SAM" id="MobiDB-lite"/>
    </source>
</evidence>
<dbReference type="EMBL" id="KL648687">
    <property type="protein sequence ID" value="KEY65781.1"/>
    <property type="molecule type" value="Genomic_DNA"/>
</dbReference>
<dbReference type="Proteomes" id="UP000028045">
    <property type="component" value="Unassembled WGS sequence"/>
</dbReference>
<evidence type="ECO:0000256" key="3">
    <source>
        <dbReference type="ARBA" id="ARBA00022824"/>
    </source>
</evidence>
<feature type="region of interest" description="Disordered" evidence="5">
    <location>
        <begin position="852"/>
        <end position="878"/>
    </location>
</feature>
<dbReference type="PANTHER" id="PTHR40787">
    <property type="entry name" value="SECRETED PROTEIN"/>
    <property type="match status" value="1"/>
</dbReference>
<dbReference type="Pfam" id="PF08314">
    <property type="entry name" value="Sec39"/>
    <property type="match status" value="1"/>
</dbReference>
<dbReference type="GO" id="GO:0005783">
    <property type="term" value="C:endoplasmic reticulum"/>
    <property type="evidence" value="ECO:0007669"/>
    <property type="project" value="UniProtKB-SubCell"/>
</dbReference>
<dbReference type="GO" id="GO:0006890">
    <property type="term" value="P:retrograde vesicle-mediated transport, Golgi to endoplasmic reticulum"/>
    <property type="evidence" value="ECO:0007669"/>
    <property type="project" value="InterPro"/>
</dbReference>
<dbReference type="AlphaFoldDB" id="A0A084AKF2"/>
<evidence type="ECO:0000256" key="6">
    <source>
        <dbReference type="SAM" id="SignalP"/>
    </source>
</evidence>
<evidence type="ECO:0000313" key="8">
    <source>
        <dbReference type="EMBL" id="KEY65781.1"/>
    </source>
</evidence>
<dbReference type="OrthoDB" id="3434013at2759"/>